<dbReference type="EMBL" id="CAJPUY010000001">
    <property type="protein sequence ID" value="CAG2127321.1"/>
    <property type="molecule type" value="Genomic_DNA"/>
</dbReference>
<dbReference type="GO" id="GO:0006508">
    <property type="term" value="P:proteolysis"/>
    <property type="evidence" value="ECO:0007669"/>
    <property type="project" value="UniProtKB-KW"/>
</dbReference>
<evidence type="ECO:0000256" key="2">
    <source>
        <dbReference type="ARBA" id="ARBA00004496"/>
    </source>
</evidence>
<dbReference type="GO" id="GO:0005737">
    <property type="term" value="C:cytoplasm"/>
    <property type="evidence" value="ECO:0007669"/>
    <property type="project" value="UniProtKB-SubCell"/>
</dbReference>
<dbReference type="Pfam" id="PF00561">
    <property type="entry name" value="Abhydrolase_1"/>
    <property type="match status" value="1"/>
</dbReference>
<evidence type="ECO:0000256" key="4">
    <source>
        <dbReference type="ARBA" id="ARBA00012568"/>
    </source>
</evidence>
<keyword evidence="8" id="KW-0645">Protease</keyword>
<evidence type="ECO:0000256" key="10">
    <source>
        <dbReference type="ARBA" id="ARBA00029605"/>
    </source>
</evidence>
<dbReference type="InterPro" id="IPR002410">
    <property type="entry name" value="Peptidase_S33"/>
</dbReference>
<evidence type="ECO:0000259" key="11">
    <source>
        <dbReference type="Pfam" id="PF00561"/>
    </source>
</evidence>
<dbReference type="AlphaFoldDB" id="A0A916IPK2"/>
<evidence type="ECO:0000256" key="3">
    <source>
        <dbReference type="ARBA" id="ARBA00010088"/>
    </source>
</evidence>
<dbReference type="InterPro" id="IPR029058">
    <property type="entry name" value="AB_hydrolase_fold"/>
</dbReference>
<reference evidence="12" key="1">
    <citation type="submission" date="2021-03" db="EMBL/GenBank/DDBJ databases">
        <authorList>
            <person name="Peeters C."/>
        </authorList>
    </citation>
    <scope>NUCLEOTIDE SEQUENCE</scope>
    <source>
        <strain evidence="12">LMG 31506</strain>
    </source>
</reference>
<dbReference type="GO" id="GO:0004177">
    <property type="term" value="F:aminopeptidase activity"/>
    <property type="evidence" value="ECO:0007669"/>
    <property type="project" value="UniProtKB-KW"/>
</dbReference>
<dbReference type="InterPro" id="IPR005944">
    <property type="entry name" value="Pro_iminopeptidase"/>
</dbReference>
<evidence type="ECO:0000256" key="5">
    <source>
        <dbReference type="ARBA" id="ARBA00021843"/>
    </source>
</evidence>
<evidence type="ECO:0000256" key="6">
    <source>
        <dbReference type="ARBA" id="ARBA00022438"/>
    </source>
</evidence>
<dbReference type="Gene3D" id="3.40.50.1820">
    <property type="entry name" value="alpha/beta hydrolase"/>
    <property type="match status" value="1"/>
</dbReference>
<sequence>MPDVSATSDCFYLRTPDAQRVHVRLAGPPDGEPWLVLHGGPGSGCSAAMAAWFDPRWHRVVMPDQRGAGKSRPAGSLRRNNVGALLADLEQLRQALGIERWGVVGGSWGAALGLAYAAKCPDAVAALVLRGTFLTGRDDIARLFAPRRGGRRMLQGVKPRGERLPDARAHRLTVSRLLQSGTPVRKWDTAAAWRESEQVLLGLPARQHLRRQPPRMREAMAAKYRIQARYLRNRAGLGKPGLLRAARTIAAHGLPVTLLHGRFDAVCRPANARRLQAAMPGARLEWVDGGHLATGALGKALAAAIVAVRWQPG</sequence>
<comment type="similarity">
    <text evidence="3">Belongs to the peptidase S33 family.</text>
</comment>
<dbReference type="Proteomes" id="UP000672934">
    <property type="component" value="Unassembled WGS sequence"/>
</dbReference>
<keyword evidence="13" id="KW-1185">Reference proteome</keyword>
<keyword evidence="6 12" id="KW-0031">Aminopeptidase</keyword>
<keyword evidence="9 12" id="KW-0378">Hydrolase</keyword>
<dbReference type="PRINTS" id="PR00793">
    <property type="entry name" value="PROAMNOPTASE"/>
</dbReference>
<comment type="subcellular location">
    <subcellularLocation>
        <location evidence="2">Cytoplasm</location>
    </subcellularLocation>
</comment>
<feature type="domain" description="AB hydrolase-1" evidence="11">
    <location>
        <begin position="35"/>
        <end position="293"/>
    </location>
</feature>
<evidence type="ECO:0000256" key="8">
    <source>
        <dbReference type="ARBA" id="ARBA00022670"/>
    </source>
</evidence>
<evidence type="ECO:0000313" key="12">
    <source>
        <dbReference type="EMBL" id="CAG2127321.1"/>
    </source>
</evidence>
<organism evidence="12 13">
    <name type="scientific">Cupriavidus yeoncheonensis</name>
    <dbReference type="NCBI Taxonomy" id="1462994"/>
    <lineage>
        <taxon>Bacteria</taxon>
        <taxon>Pseudomonadati</taxon>
        <taxon>Pseudomonadota</taxon>
        <taxon>Betaproteobacteria</taxon>
        <taxon>Burkholderiales</taxon>
        <taxon>Burkholderiaceae</taxon>
        <taxon>Cupriavidus</taxon>
    </lineage>
</organism>
<comment type="catalytic activity">
    <reaction evidence="1">
        <text>Release of N-terminal proline from a peptide.</text>
        <dbReference type="EC" id="3.4.11.5"/>
    </reaction>
</comment>
<dbReference type="EC" id="3.4.11.5" evidence="4"/>
<evidence type="ECO:0000256" key="1">
    <source>
        <dbReference type="ARBA" id="ARBA00001585"/>
    </source>
</evidence>
<dbReference type="RefSeq" id="WP_211945437.1">
    <property type="nucleotide sequence ID" value="NZ_CAJPUY010000001.1"/>
</dbReference>
<comment type="caution">
    <text evidence="12">The sequence shown here is derived from an EMBL/GenBank/DDBJ whole genome shotgun (WGS) entry which is preliminary data.</text>
</comment>
<dbReference type="PANTHER" id="PTHR43722:SF1">
    <property type="entry name" value="PROLINE IMINOPEPTIDASE"/>
    <property type="match status" value="1"/>
</dbReference>
<evidence type="ECO:0000313" key="13">
    <source>
        <dbReference type="Proteomes" id="UP000672934"/>
    </source>
</evidence>
<dbReference type="PANTHER" id="PTHR43722">
    <property type="entry name" value="PROLINE IMINOPEPTIDASE"/>
    <property type="match status" value="1"/>
</dbReference>
<dbReference type="SUPFAM" id="SSF53474">
    <property type="entry name" value="alpha/beta-Hydrolases"/>
    <property type="match status" value="1"/>
</dbReference>
<dbReference type="PRINTS" id="PR00111">
    <property type="entry name" value="ABHYDROLASE"/>
</dbReference>
<gene>
    <name evidence="12" type="primary">pip_1</name>
    <name evidence="12" type="ORF">LMG31506_00439</name>
</gene>
<evidence type="ECO:0000256" key="7">
    <source>
        <dbReference type="ARBA" id="ARBA00022490"/>
    </source>
</evidence>
<accession>A0A916IPK2</accession>
<protein>
    <recommendedName>
        <fullName evidence="5">Proline iminopeptidase</fullName>
        <ecNumber evidence="4">3.4.11.5</ecNumber>
    </recommendedName>
    <alternativeName>
        <fullName evidence="10">Prolyl aminopeptidase</fullName>
    </alternativeName>
</protein>
<name>A0A916IPK2_9BURK</name>
<dbReference type="InterPro" id="IPR000073">
    <property type="entry name" value="AB_hydrolase_1"/>
</dbReference>
<keyword evidence="7" id="KW-0963">Cytoplasm</keyword>
<proteinExistence type="inferred from homology"/>
<evidence type="ECO:0000256" key="9">
    <source>
        <dbReference type="ARBA" id="ARBA00022801"/>
    </source>
</evidence>